<evidence type="ECO:0000313" key="11">
    <source>
        <dbReference type="Proteomes" id="UP000368032"/>
    </source>
</evidence>
<evidence type="ECO:0000256" key="5">
    <source>
        <dbReference type="ARBA" id="ARBA00022723"/>
    </source>
</evidence>
<dbReference type="Pfam" id="PF02310">
    <property type="entry name" value="B12-binding"/>
    <property type="match status" value="1"/>
</dbReference>
<feature type="domain" description="B12-binding" evidence="8">
    <location>
        <begin position="7"/>
        <end position="149"/>
    </location>
</feature>
<dbReference type="InterPro" id="IPR007197">
    <property type="entry name" value="rSAM"/>
</dbReference>
<dbReference type="SMART" id="SM00729">
    <property type="entry name" value="Elp3"/>
    <property type="match status" value="1"/>
</dbReference>
<dbReference type="InterPro" id="IPR051198">
    <property type="entry name" value="BchE-like"/>
</dbReference>
<dbReference type="GO" id="GO:0031419">
    <property type="term" value="F:cobalamin binding"/>
    <property type="evidence" value="ECO:0007669"/>
    <property type="project" value="InterPro"/>
</dbReference>
<keyword evidence="7" id="KW-0411">Iron-sulfur</keyword>
<accession>A0A5K1J1J6</accession>
<dbReference type="InterPro" id="IPR006158">
    <property type="entry name" value="Cobalamin-bd"/>
</dbReference>
<dbReference type="SFLD" id="SFLDS00029">
    <property type="entry name" value="Radical_SAM"/>
    <property type="match status" value="1"/>
</dbReference>
<dbReference type="PANTHER" id="PTHR43409:SF7">
    <property type="entry name" value="BLL1977 PROTEIN"/>
    <property type="match status" value="1"/>
</dbReference>
<keyword evidence="3 10" id="KW-0808">Transferase</keyword>
<dbReference type="Pfam" id="PF04055">
    <property type="entry name" value="Radical_SAM"/>
    <property type="match status" value="1"/>
</dbReference>
<comment type="cofactor">
    <cofactor evidence="1">
        <name>[4Fe-4S] cluster</name>
        <dbReference type="ChEBI" id="CHEBI:49883"/>
    </cofactor>
</comment>
<dbReference type="InterPro" id="IPR058240">
    <property type="entry name" value="rSAM_sf"/>
</dbReference>
<dbReference type="SFLD" id="SFLDG01082">
    <property type="entry name" value="B12-binding_domain_containing"/>
    <property type="match status" value="1"/>
</dbReference>
<feature type="domain" description="Radical SAM core" evidence="9">
    <location>
        <begin position="182"/>
        <end position="404"/>
    </location>
</feature>
<dbReference type="InterPro" id="IPR006638">
    <property type="entry name" value="Elp3/MiaA/NifB-like_rSAM"/>
</dbReference>
<evidence type="ECO:0000256" key="3">
    <source>
        <dbReference type="ARBA" id="ARBA00022679"/>
    </source>
</evidence>
<evidence type="ECO:0000256" key="7">
    <source>
        <dbReference type="ARBA" id="ARBA00023014"/>
    </source>
</evidence>
<keyword evidence="6" id="KW-0408">Iron</keyword>
<dbReference type="GO" id="GO:0008168">
    <property type="term" value="F:methyltransferase activity"/>
    <property type="evidence" value="ECO:0007669"/>
    <property type="project" value="UniProtKB-KW"/>
</dbReference>
<dbReference type="SFLD" id="SFLDG01123">
    <property type="entry name" value="methyltransferase_(Class_B)"/>
    <property type="match status" value="1"/>
</dbReference>
<dbReference type="AlphaFoldDB" id="A0A5K1J1J6"/>
<evidence type="ECO:0000259" key="8">
    <source>
        <dbReference type="PROSITE" id="PS51332"/>
    </source>
</evidence>
<dbReference type="PROSITE" id="PS51918">
    <property type="entry name" value="RADICAL_SAM"/>
    <property type="match status" value="1"/>
</dbReference>
<evidence type="ECO:0000256" key="6">
    <source>
        <dbReference type="ARBA" id="ARBA00023004"/>
    </source>
</evidence>
<dbReference type="EMBL" id="CABWIF010000019">
    <property type="protein sequence ID" value="VWL96129.1"/>
    <property type="molecule type" value="Genomic_DNA"/>
</dbReference>
<dbReference type="Gene3D" id="3.80.30.20">
    <property type="entry name" value="tm_1862 like domain"/>
    <property type="match status" value="1"/>
</dbReference>
<sequence length="554" mass="63057">MKVDFTLINPVNHCRKTLVDNLAILNLRAVSEAAGFSTHVIDFQRKFLEEEKTFSKEIYRWFSDEIKAIDSHVFGVSIMNASYIWGIMIAKIIKRAHPESVIIFGGPQITSLREMVFQDCPEVDFLSIFDGEETLPLLLEYIACGAQGDLPKNSISKTGDSGLCELIEYDINNLPELDYSNSYGMNVVNIEAGRGCPFNCYYCSSRVLLGQKARFLNVDKLLETSQRVYDCMAKTGTLSSINYNHDNFLASHKYFFEFAVKKYAMNYDFKYNCEGRIDTITPEIIGLLKATGCISVFVGLETGSQRIQRICRKNLNLKKVIPTVKSIISSGMRFETNFIIGFPEETYSEVLDTLALAQEVASTSFMSNVDFSYMSPEPLTDVAQGVNKEDYIIVKESQYYLDLLAAGIDPNSLSPLHFNHLYTVRNENYDILDVLARADTYFDLINHFKFATYLMIHRDGRSIEDIFEMCRDRDAFAVAESYTATLDQAGVYYAVSCFEIDRLAIVRREERAQDVLFYRYPVQKLYQLFIETMNISGFESVASTPTKIVVRSAK</sequence>
<protein>
    <submittedName>
        <fullName evidence="10">Hopanoid C-2 methylase</fullName>
        <ecNumber evidence="10">2.1.1.-</ecNumber>
    </submittedName>
</protein>
<evidence type="ECO:0000259" key="9">
    <source>
        <dbReference type="PROSITE" id="PS51918"/>
    </source>
</evidence>
<gene>
    <name evidence="10" type="primary">hpnP</name>
    <name evidence="10" type="ORF">CKJAJONC_01829</name>
</gene>
<dbReference type="InterPro" id="IPR023404">
    <property type="entry name" value="rSAM_horseshoe"/>
</dbReference>
<proteinExistence type="predicted"/>
<dbReference type="SUPFAM" id="SSF102114">
    <property type="entry name" value="Radical SAM enzymes"/>
    <property type="match status" value="1"/>
</dbReference>
<keyword evidence="4" id="KW-0949">S-adenosyl-L-methionine</keyword>
<dbReference type="CDD" id="cd01335">
    <property type="entry name" value="Radical_SAM"/>
    <property type="match status" value="1"/>
</dbReference>
<evidence type="ECO:0000313" key="10">
    <source>
        <dbReference type="EMBL" id="VWL96129.1"/>
    </source>
</evidence>
<name>A0A5K1J1J6_9ACTN</name>
<dbReference type="GO" id="GO:0046872">
    <property type="term" value="F:metal ion binding"/>
    <property type="evidence" value="ECO:0007669"/>
    <property type="project" value="UniProtKB-KW"/>
</dbReference>
<evidence type="ECO:0000256" key="2">
    <source>
        <dbReference type="ARBA" id="ARBA00022603"/>
    </source>
</evidence>
<reference evidence="10 11" key="1">
    <citation type="submission" date="2019-10" db="EMBL/GenBank/DDBJ databases">
        <authorList>
            <person name="Wolf R A."/>
        </authorList>
    </citation>
    <scope>NUCLEOTIDE SEQUENCE [LARGE SCALE GENOMIC DNA]</scope>
    <source>
        <strain evidence="10">Collinsella_aerofaciens_DSM_13712</strain>
    </source>
</reference>
<evidence type="ECO:0000256" key="4">
    <source>
        <dbReference type="ARBA" id="ARBA00022691"/>
    </source>
</evidence>
<dbReference type="GO" id="GO:0032259">
    <property type="term" value="P:methylation"/>
    <property type="evidence" value="ECO:0007669"/>
    <property type="project" value="UniProtKB-KW"/>
</dbReference>
<dbReference type="Gene3D" id="3.40.50.280">
    <property type="entry name" value="Cobalamin-binding domain"/>
    <property type="match status" value="1"/>
</dbReference>
<organism evidence="10 11">
    <name type="scientific">Collinsella aerofaciens</name>
    <dbReference type="NCBI Taxonomy" id="74426"/>
    <lineage>
        <taxon>Bacteria</taxon>
        <taxon>Bacillati</taxon>
        <taxon>Actinomycetota</taxon>
        <taxon>Coriobacteriia</taxon>
        <taxon>Coriobacteriales</taxon>
        <taxon>Coriobacteriaceae</taxon>
        <taxon>Collinsella</taxon>
    </lineage>
</organism>
<keyword evidence="5" id="KW-0479">Metal-binding</keyword>
<dbReference type="Proteomes" id="UP000368032">
    <property type="component" value="Unassembled WGS sequence"/>
</dbReference>
<dbReference type="EC" id="2.1.1.-" evidence="10"/>
<dbReference type="InterPro" id="IPR034466">
    <property type="entry name" value="Methyltransferase_Class_B"/>
</dbReference>
<evidence type="ECO:0000256" key="1">
    <source>
        <dbReference type="ARBA" id="ARBA00001966"/>
    </source>
</evidence>
<dbReference type="PROSITE" id="PS51332">
    <property type="entry name" value="B12_BINDING"/>
    <property type="match status" value="1"/>
</dbReference>
<keyword evidence="2 10" id="KW-0489">Methyltransferase</keyword>
<dbReference type="PANTHER" id="PTHR43409">
    <property type="entry name" value="ANAEROBIC MAGNESIUM-PROTOPORPHYRIN IX MONOMETHYL ESTER CYCLASE-RELATED"/>
    <property type="match status" value="1"/>
</dbReference>
<dbReference type="RefSeq" id="WP_152067958.1">
    <property type="nucleotide sequence ID" value="NZ_CABWIF010000019.1"/>
</dbReference>
<dbReference type="GO" id="GO:0051539">
    <property type="term" value="F:4 iron, 4 sulfur cluster binding"/>
    <property type="evidence" value="ECO:0007669"/>
    <property type="project" value="UniProtKB-KW"/>
</dbReference>